<reference evidence="1 2" key="1">
    <citation type="journal article" date="2019" name="Genome Biol. Evol.">
        <title>Insights into the evolution of the New World diploid cottons (Gossypium, subgenus Houzingenia) based on genome sequencing.</title>
        <authorList>
            <person name="Grover C.E."/>
            <person name="Arick M.A. 2nd"/>
            <person name="Thrash A."/>
            <person name="Conover J.L."/>
            <person name="Sanders W.S."/>
            <person name="Peterson D.G."/>
            <person name="Frelichowski J.E."/>
            <person name="Scheffler J.A."/>
            <person name="Scheffler B.E."/>
            <person name="Wendel J.F."/>
        </authorList>
    </citation>
    <scope>NUCLEOTIDE SEQUENCE [LARGE SCALE GENOMIC DNA]</scope>
    <source>
        <strain evidence="1">57</strain>
        <tissue evidence="1">Leaf</tissue>
    </source>
</reference>
<sequence>MRSFLDYDTSVGRGGWNMYMQLRVRLDVQQPLLQMGEENVVYGWPKTIQAETRIVSRKQSVLWC</sequence>
<accession>A0A7J8TXW1</accession>
<name>A0A7J8TXW1_9ROSI</name>
<evidence type="ECO:0000313" key="2">
    <source>
        <dbReference type="Proteomes" id="UP000593573"/>
    </source>
</evidence>
<dbReference type="AlphaFoldDB" id="A0A7J8TXW1"/>
<protein>
    <submittedName>
        <fullName evidence="1">Uncharacterized protein</fullName>
    </submittedName>
</protein>
<dbReference type="Proteomes" id="UP000593573">
    <property type="component" value="Unassembled WGS sequence"/>
</dbReference>
<proteinExistence type="predicted"/>
<dbReference type="EMBL" id="JABFAB010000002">
    <property type="protein sequence ID" value="MBA0642884.1"/>
    <property type="molecule type" value="Genomic_DNA"/>
</dbReference>
<gene>
    <name evidence="1" type="ORF">Goklo_027217</name>
</gene>
<keyword evidence="2" id="KW-1185">Reference proteome</keyword>
<comment type="caution">
    <text evidence="1">The sequence shown here is derived from an EMBL/GenBank/DDBJ whole genome shotgun (WGS) entry which is preliminary data.</text>
</comment>
<evidence type="ECO:0000313" key="1">
    <source>
        <dbReference type="EMBL" id="MBA0642884.1"/>
    </source>
</evidence>
<organism evidence="1 2">
    <name type="scientific">Gossypium klotzschianum</name>
    <dbReference type="NCBI Taxonomy" id="34286"/>
    <lineage>
        <taxon>Eukaryota</taxon>
        <taxon>Viridiplantae</taxon>
        <taxon>Streptophyta</taxon>
        <taxon>Embryophyta</taxon>
        <taxon>Tracheophyta</taxon>
        <taxon>Spermatophyta</taxon>
        <taxon>Magnoliopsida</taxon>
        <taxon>eudicotyledons</taxon>
        <taxon>Gunneridae</taxon>
        <taxon>Pentapetalae</taxon>
        <taxon>rosids</taxon>
        <taxon>malvids</taxon>
        <taxon>Malvales</taxon>
        <taxon>Malvaceae</taxon>
        <taxon>Malvoideae</taxon>
        <taxon>Gossypium</taxon>
    </lineage>
</organism>